<evidence type="ECO:0000313" key="3">
    <source>
        <dbReference type="Proteomes" id="UP001187192"/>
    </source>
</evidence>
<comment type="caution">
    <text evidence="2">The sequence shown here is derived from an EMBL/GenBank/DDBJ whole genome shotgun (WGS) entry which is preliminary data.</text>
</comment>
<feature type="compositionally biased region" description="Basic residues" evidence="1">
    <location>
        <begin position="104"/>
        <end position="117"/>
    </location>
</feature>
<dbReference type="PANTHER" id="PTHR31681:SF51">
    <property type="entry name" value="PARP CATALYTIC DOMAIN-CONTAINING PROTEIN"/>
    <property type="match status" value="1"/>
</dbReference>
<proteinExistence type="predicted"/>
<sequence>MAEKCLIAATIAVLVCHPSSTIRCFSPKPNDQISPQKHQPKPKPKSKSKAKQKPVSPQKQAQKPLKSEEKLKPNSSFSSTNTSSKEHKPKPKPISPPKDLIPHAKQRPLKSKEKRKPNSSFSSTTNTSSQGLSIKVSEVFQGDSLFGILEKIIRSGWRLDKTRIKVKKVLKVSHSVQTLFMFERHRQKLELKYSKSNSGFNERLAVDGNEILRFHGATITCSLGGRSKGSSSNICKDKLCGVCRILASNFSTEDGSVSFFEKSWEAHQKVNANRVSARKAIVVCRVIAGRIGHCDQHGLMDGEEEGGCDSIVAGSSADHQSNGGKELFVLEPRAVLPCFVVTYSV</sequence>
<dbReference type="AlphaFoldDB" id="A0AA88A4M0"/>
<accession>A0AA88A4M0</accession>
<protein>
    <submittedName>
        <fullName evidence="2">Uncharacterized protein</fullName>
    </submittedName>
</protein>
<evidence type="ECO:0000313" key="2">
    <source>
        <dbReference type="EMBL" id="GMN39088.1"/>
    </source>
</evidence>
<dbReference type="SUPFAM" id="SSF56399">
    <property type="entry name" value="ADP-ribosylation"/>
    <property type="match status" value="1"/>
</dbReference>
<dbReference type="EMBL" id="BTGU01000009">
    <property type="protein sequence ID" value="GMN39088.1"/>
    <property type="molecule type" value="Genomic_DNA"/>
</dbReference>
<keyword evidence="3" id="KW-1185">Reference proteome</keyword>
<dbReference type="Proteomes" id="UP001187192">
    <property type="component" value="Unassembled WGS sequence"/>
</dbReference>
<feature type="compositionally biased region" description="Low complexity" evidence="1">
    <location>
        <begin position="118"/>
        <end position="128"/>
    </location>
</feature>
<dbReference type="PANTHER" id="PTHR31681">
    <property type="entry name" value="C2H2-LIKE ZINC FINGER PROTEIN"/>
    <property type="match status" value="1"/>
</dbReference>
<gene>
    <name evidence="2" type="ORF">TIFTF001_008317</name>
</gene>
<feature type="compositionally biased region" description="Basic residues" evidence="1">
    <location>
        <begin position="38"/>
        <end position="52"/>
    </location>
</feature>
<feature type="compositionally biased region" description="Low complexity" evidence="1">
    <location>
        <begin position="53"/>
        <end position="64"/>
    </location>
</feature>
<feature type="compositionally biased region" description="Low complexity" evidence="1">
    <location>
        <begin position="74"/>
        <end position="83"/>
    </location>
</feature>
<reference evidence="2" key="1">
    <citation type="submission" date="2023-07" db="EMBL/GenBank/DDBJ databases">
        <title>draft genome sequence of fig (Ficus carica).</title>
        <authorList>
            <person name="Takahashi T."/>
            <person name="Nishimura K."/>
        </authorList>
    </citation>
    <scope>NUCLEOTIDE SEQUENCE</scope>
</reference>
<organism evidence="2 3">
    <name type="scientific">Ficus carica</name>
    <name type="common">Common fig</name>
    <dbReference type="NCBI Taxonomy" id="3494"/>
    <lineage>
        <taxon>Eukaryota</taxon>
        <taxon>Viridiplantae</taxon>
        <taxon>Streptophyta</taxon>
        <taxon>Embryophyta</taxon>
        <taxon>Tracheophyta</taxon>
        <taxon>Spermatophyta</taxon>
        <taxon>Magnoliopsida</taxon>
        <taxon>eudicotyledons</taxon>
        <taxon>Gunneridae</taxon>
        <taxon>Pentapetalae</taxon>
        <taxon>rosids</taxon>
        <taxon>fabids</taxon>
        <taxon>Rosales</taxon>
        <taxon>Moraceae</taxon>
        <taxon>Ficeae</taxon>
        <taxon>Ficus</taxon>
    </lineage>
</organism>
<evidence type="ECO:0000256" key="1">
    <source>
        <dbReference type="SAM" id="MobiDB-lite"/>
    </source>
</evidence>
<dbReference type="Gene3D" id="3.90.228.10">
    <property type="match status" value="1"/>
</dbReference>
<name>A0AA88A4M0_FICCA</name>
<feature type="region of interest" description="Disordered" evidence="1">
    <location>
        <begin position="26"/>
        <end position="128"/>
    </location>
</feature>